<evidence type="ECO:0000256" key="6">
    <source>
        <dbReference type="ARBA" id="ARBA00023049"/>
    </source>
</evidence>
<dbReference type="EMBL" id="CP141769">
    <property type="protein sequence ID" value="WRS39324.1"/>
    <property type="molecule type" value="Genomic_DNA"/>
</dbReference>
<evidence type="ECO:0000256" key="1">
    <source>
        <dbReference type="ARBA" id="ARBA00001947"/>
    </source>
</evidence>
<dbReference type="Gene3D" id="3.30.2010.10">
    <property type="entry name" value="Metalloproteases ('zincins'), catalytic domain"/>
    <property type="match status" value="1"/>
</dbReference>
<dbReference type="InterPro" id="IPR001915">
    <property type="entry name" value="Peptidase_M48"/>
</dbReference>
<evidence type="ECO:0000256" key="7">
    <source>
        <dbReference type="SAM" id="MobiDB-lite"/>
    </source>
</evidence>
<organism evidence="10 11">
    <name type="scientific">Thiobacillus sedimenti</name>
    <dbReference type="NCBI Taxonomy" id="3110231"/>
    <lineage>
        <taxon>Bacteria</taxon>
        <taxon>Pseudomonadati</taxon>
        <taxon>Pseudomonadota</taxon>
        <taxon>Betaproteobacteria</taxon>
        <taxon>Nitrosomonadales</taxon>
        <taxon>Thiobacillaceae</taxon>
        <taxon>Thiobacillus</taxon>
    </lineage>
</organism>
<keyword evidence="6 10" id="KW-0482">Metalloprotease</keyword>
<evidence type="ECO:0000313" key="10">
    <source>
        <dbReference type="EMBL" id="WRS39324.1"/>
    </source>
</evidence>
<accession>A0ABZ1CIY0</accession>
<evidence type="ECO:0000256" key="2">
    <source>
        <dbReference type="ARBA" id="ARBA00022670"/>
    </source>
</evidence>
<evidence type="ECO:0000256" key="4">
    <source>
        <dbReference type="ARBA" id="ARBA00022801"/>
    </source>
</evidence>
<dbReference type="Proteomes" id="UP001334732">
    <property type="component" value="Chromosome"/>
</dbReference>
<protein>
    <submittedName>
        <fullName evidence="10">M48 family metalloprotease</fullName>
        <ecNumber evidence="10">3.4.24.-</ecNumber>
    </submittedName>
</protein>
<gene>
    <name evidence="10" type="ORF">VA613_00215</name>
</gene>
<evidence type="ECO:0000259" key="9">
    <source>
        <dbReference type="Pfam" id="PF01435"/>
    </source>
</evidence>
<comment type="cofactor">
    <cofactor evidence="1">
        <name>Zn(2+)</name>
        <dbReference type="ChEBI" id="CHEBI:29105"/>
    </cofactor>
</comment>
<feature type="region of interest" description="Disordered" evidence="7">
    <location>
        <begin position="245"/>
        <end position="264"/>
    </location>
</feature>
<evidence type="ECO:0000256" key="8">
    <source>
        <dbReference type="SAM" id="SignalP"/>
    </source>
</evidence>
<dbReference type="InterPro" id="IPR051156">
    <property type="entry name" value="Mito/Outer_Membr_Metalloprot"/>
</dbReference>
<dbReference type="EC" id="3.4.24.-" evidence="10"/>
<sequence length="474" mass="49725">MNFRAFRRIAVIVLGALALTHCARNPVGPDGGAAQKAGRQEGGPGAQANRELLKAYAVLDAPVLQGYVNEVGQRLAQQTGRGDLTWRFTVVDSPEVDAFSLPGGYVYVTRGLLAYLNTEAELASVLCHEMGHVAARHGLRQPAPPAAAALGSVLSPDGGGESDVLRMLAQARAGGYGGDAEREADRLGAGYLVRAHYAPRALADARAALRNQALAAAAQAQGGGGPVQAYHAAFLPVAGEAVAAAERAGTPDGTPPRSGRDDYLHKTEGLVFGDSPAQGVIRNNALLHDKLGLAMQFPPGWQVKNWPERAFALSPQGDAVVELEQGPQSDDPMATLRQGVRLDAGARYDSGRLGGYAAAFAAGHQQGRPVVVAVVVMGRVQYLIAGMTRDADAYERERSALRAAINSFHAITPAERLAARPHILRLVAARPGVTMTAMAQQSPLGADAETQLRLINALYPAGEPVPGQLLKIVE</sequence>
<dbReference type="PANTHER" id="PTHR22726">
    <property type="entry name" value="METALLOENDOPEPTIDASE OMA1"/>
    <property type="match status" value="1"/>
</dbReference>
<dbReference type="Pfam" id="PF01435">
    <property type="entry name" value="Peptidase_M48"/>
    <property type="match status" value="1"/>
</dbReference>
<keyword evidence="4 10" id="KW-0378">Hydrolase</keyword>
<evidence type="ECO:0000256" key="3">
    <source>
        <dbReference type="ARBA" id="ARBA00022723"/>
    </source>
</evidence>
<feature type="signal peptide" evidence="8">
    <location>
        <begin position="1"/>
        <end position="23"/>
    </location>
</feature>
<keyword evidence="2" id="KW-0645">Protease</keyword>
<feature type="chain" id="PRO_5045545334" evidence="8">
    <location>
        <begin position="24"/>
        <end position="474"/>
    </location>
</feature>
<feature type="domain" description="Peptidase M48" evidence="9">
    <location>
        <begin position="65"/>
        <end position="205"/>
    </location>
</feature>
<name>A0ABZ1CIY0_9PROT</name>
<reference evidence="10 11" key="1">
    <citation type="submission" date="2023-12" db="EMBL/GenBank/DDBJ databases">
        <title>Thiobacillus sedimentum sp. nov., a chemolithoautotrophic sulfur-oxidizing bacterium isolated from freshwater sediment.</title>
        <authorList>
            <person name="Luo J."/>
            <person name="Dai C."/>
        </authorList>
    </citation>
    <scope>NUCLEOTIDE SEQUENCE [LARGE SCALE GENOMIC DNA]</scope>
    <source>
        <strain evidence="10 11">SCUT-2</strain>
    </source>
</reference>
<keyword evidence="8" id="KW-0732">Signal</keyword>
<dbReference type="RefSeq" id="WP_324779855.1">
    <property type="nucleotide sequence ID" value="NZ_CP141769.1"/>
</dbReference>
<keyword evidence="3" id="KW-0479">Metal-binding</keyword>
<dbReference type="GO" id="GO:0008237">
    <property type="term" value="F:metallopeptidase activity"/>
    <property type="evidence" value="ECO:0007669"/>
    <property type="project" value="UniProtKB-KW"/>
</dbReference>
<evidence type="ECO:0000256" key="5">
    <source>
        <dbReference type="ARBA" id="ARBA00022833"/>
    </source>
</evidence>
<proteinExistence type="predicted"/>
<keyword evidence="5" id="KW-0862">Zinc</keyword>
<keyword evidence="11" id="KW-1185">Reference proteome</keyword>
<dbReference type="PANTHER" id="PTHR22726:SF24">
    <property type="entry name" value="M48 FAMILY METALLOPEPTIDASE"/>
    <property type="match status" value="1"/>
</dbReference>
<evidence type="ECO:0000313" key="11">
    <source>
        <dbReference type="Proteomes" id="UP001334732"/>
    </source>
</evidence>